<dbReference type="PANTHER" id="PTHR10981:SF0">
    <property type="entry name" value="BATTENIN"/>
    <property type="match status" value="1"/>
</dbReference>
<dbReference type="InterPro" id="IPR003492">
    <property type="entry name" value="Battenin_disease_Cln3"/>
</dbReference>
<organism evidence="8 9">
    <name type="scientific">Magallana gigas</name>
    <name type="common">Pacific oyster</name>
    <name type="synonym">Crassostrea gigas</name>
    <dbReference type="NCBI Taxonomy" id="29159"/>
    <lineage>
        <taxon>Eukaryota</taxon>
        <taxon>Metazoa</taxon>
        <taxon>Spiralia</taxon>
        <taxon>Lophotrochozoa</taxon>
        <taxon>Mollusca</taxon>
        <taxon>Bivalvia</taxon>
        <taxon>Autobranchia</taxon>
        <taxon>Pteriomorphia</taxon>
        <taxon>Ostreida</taxon>
        <taxon>Ostreoidea</taxon>
        <taxon>Ostreidae</taxon>
        <taxon>Magallana</taxon>
    </lineage>
</organism>
<dbReference type="PRINTS" id="PR01315">
    <property type="entry name" value="BATTENIN"/>
</dbReference>
<dbReference type="Proteomes" id="UP000005408">
    <property type="component" value="Unassembled WGS sequence"/>
</dbReference>
<sequence length="410" mass="45968">MISEKWRNLIGFWILGLCNNFAYVIMLSAAHDILKDQEQKDHVGSHNTTTTPAPVNESYLECNEISTGAILLADILPTLIIKLTAPFFILHLSYKIRVLTCVLFSLASFLVVSYSTGIWMSIIGVVCASISGGLGETTYFAFSSFFEKNVISAYSSGTGGAGIFGALSYAGLTSAGLSPRKTLLVMTIIPALMFISFFIVIKKPRQFYQKEYIVKYSEDTSSLLKESEDTDDKIKGRLTLREKLLLLKPLMKYMIPLCLVYIAEYFINQGLYELLYFNHIWLSEKEQYRWYQVDYQLGVFISRSSVNVFKINKLWTLPVLQCVNVAILTAQVFLRFIPNIWIIFALVLFEGLLGGAAFVNTFYKISEDIEAEFKEFSLSAATIADSVGISIAGAISIPAHNRICSLNLKM</sequence>
<proteinExistence type="inferred from homology"/>
<feature type="transmembrane region" description="Helical" evidence="7">
    <location>
        <begin position="314"/>
        <end position="334"/>
    </location>
</feature>
<dbReference type="PIRSF" id="PIRSF015974">
    <property type="entry name" value="CLN3_BTN1"/>
    <property type="match status" value="1"/>
</dbReference>
<dbReference type="GO" id="GO:0012505">
    <property type="term" value="C:endomembrane system"/>
    <property type="evidence" value="ECO:0007669"/>
    <property type="project" value="UniProtKB-SubCell"/>
</dbReference>
<keyword evidence="7" id="KW-0458">Lysosome</keyword>
<evidence type="ECO:0000256" key="1">
    <source>
        <dbReference type="ARBA" id="ARBA00004127"/>
    </source>
</evidence>
<feature type="transmembrane region" description="Helical" evidence="7">
    <location>
        <begin position="12"/>
        <end position="30"/>
    </location>
</feature>
<dbReference type="GO" id="GO:0007040">
    <property type="term" value="P:lysosome organization"/>
    <property type="evidence" value="ECO:0007669"/>
    <property type="project" value="TreeGrafter"/>
</dbReference>
<dbReference type="PANTHER" id="PTHR10981">
    <property type="entry name" value="BATTENIN"/>
    <property type="match status" value="1"/>
</dbReference>
<feature type="transmembrane region" description="Helical" evidence="7">
    <location>
        <begin position="183"/>
        <end position="201"/>
    </location>
</feature>
<dbReference type="InterPro" id="IPR018460">
    <property type="entry name" value="Battenin_disease_Cln3_subgr"/>
</dbReference>
<evidence type="ECO:0000256" key="7">
    <source>
        <dbReference type="RuleBase" id="RU361113"/>
    </source>
</evidence>
<reference evidence="8" key="1">
    <citation type="submission" date="2022-08" db="UniProtKB">
        <authorList>
            <consortium name="EnsemblMetazoa"/>
        </authorList>
    </citation>
    <scope>IDENTIFICATION</scope>
    <source>
        <strain evidence="8">05x7-T-G4-1.051#20</strain>
    </source>
</reference>
<keyword evidence="3" id="KW-0813">Transport</keyword>
<dbReference type="Gene3D" id="1.20.1250.20">
    <property type="entry name" value="MFS general substrate transporter like domains"/>
    <property type="match status" value="1"/>
</dbReference>
<dbReference type="FunFam" id="1.20.1250.20:FF:000427">
    <property type="entry name" value="Battenin"/>
    <property type="match status" value="1"/>
</dbReference>
<dbReference type="EnsemblMetazoa" id="G29148.1">
    <property type="protein sequence ID" value="G29148.1:cds"/>
    <property type="gene ID" value="G29148"/>
</dbReference>
<feature type="transmembrane region" description="Helical" evidence="7">
    <location>
        <begin position="341"/>
        <end position="363"/>
    </location>
</feature>
<dbReference type="AlphaFoldDB" id="A0A8W8LMS4"/>
<evidence type="ECO:0000256" key="4">
    <source>
        <dbReference type="ARBA" id="ARBA00022692"/>
    </source>
</evidence>
<comment type="similarity">
    <text evidence="2 7">Belongs to the battenin family.</text>
</comment>
<dbReference type="OMA" id="INNFHYC"/>
<dbReference type="InterPro" id="IPR036259">
    <property type="entry name" value="MFS_trans_sf"/>
</dbReference>
<comment type="subcellular location">
    <subcellularLocation>
        <location evidence="1">Endomembrane system</location>
        <topology evidence="1">Multi-pass membrane protein</topology>
    </subcellularLocation>
    <subcellularLocation>
        <location evidence="7">Lysosome membrane</location>
        <topology evidence="7">Multi-pass membrane protein</topology>
    </subcellularLocation>
</comment>
<feature type="transmembrane region" description="Helical" evidence="7">
    <location>
        <begin position="154"/>
        <end position="177"/>
    </location>
</feature>
<name>A0A8W8LMS4_MAGGI</name>
<evidence type="ECO:0000256" key="3">
    <source>
        <dbReference type="ARBA" id="ARBA00022448"/>
    </source>
</evidence>
<keyword evidence="4 7" id="KW-0812">Transmembrane</keyword>
<protein>
    <recommendedName>
        <fullName evidence="7">Battenin</fullName>
    </recommendedName>
</protein>
<feature type="transmembrane region" description="Helical" evidence="7">
    <location>
        <begin position="96"/>
        <end position="112"/>
    </location>
</feature>
<accession>A0A8W8LMS4</accession>
<dbReference type="GO" id="GO:0005765">
    <property type="term" value="C:lysosomal membrane"/>
    <property type="evidence" value="ECO:0007669"/>
    <property type="project" value="UniProtKB-SubCell"/>
</dbReference>
<dbReference type="GO" id="GO:0051453">
    <property type="term" value="P:regulation of intracellular pH"/>
    <property type="evidence" value="ECO:0007669"/>
    <property type="project" value="TreeGrafter"/>
</dbReference>
<dbReference type="OrthoDB" id="5965864at2759"/>
<feature type="transmembrane region" description="Helical" evidence="7">
    <location>
        <begin position="69"/>
        <end position="89"/>
    </location>
</feature>
<keyword evidence="5 7" id="KW-1133">Transmembrane helix</keyword>
<dbReference type="SUPFAM" id="SSF103473">
    <property type="entry name" value="MFS general substrate transporter"/>
    <property type="match status" value="1"/>
</dbReference>
<evidence type="ECO:0000256" key="2">
    <source>
        <dbReference type="ARBA" id="ARBA00007467"/>
    </source>
</evidence>
<evidence type="ECO:0000256" key="6">
    <source>
        <dbReference type="ARBA" id="ARBA00023136"/>
    </source>
</evidence>
<evidence type="ECO:0000313" key="8">
    <source>
        <dbReference type="EnsemblMetazoa" id="G29148.1:cds"/>
    </source>
</evidence>
<evidence type="ECO:0000256" key="5">
    <source>
        <dbReference type="ARBA" id="ARBA00022989"/>
    </source>
</evidence>
<dbReference type="Pfam" id="PF02487">
    <property type="entry name" value="CLN3"/>
    <property type="match status" value="1"/>
</dbReference>
<feature type="transmembrane region" description="Helical" evidence="7">
    <location>
        <begin position="250"/>
        <end position="267"/>
    </location>
</feature>
<keyword evidence="6 7" id="KW-0472">Membrane</keyword>
<feature type="transmembrane region" description="Helical" evidence="7">
    <location>
        <begin position="118"/>
        <end position="142"/>
    </location>
</feature>
<evidence type="ECO:0000313" key="9">
    <source>
        <dbReference type="Proteomes" id="UP000005408"/>
    </source>
</evidence>
<keyword evidence="9" id="KW-1185">Reference proteome</keyword>